<feature type="domain" description="MULE transposase" evidence="1">
    <location>
        <begin position="95"/>
        <end position="185"/>
    </location>
</feature>
<reference evidence="2" key="1">
    <citation type="submission" date="2022-03" db="EMBL/GenBank/DDBJ databases">
        <title>A functionally conserved STORR gene fusion in Papaver species that diverged 16.8 million years ago.</title>
        <authorList>
            <person name="Catania T."/>
        </authorList>
    </citation>
    <scope>NUCLEOTIDE SEQUENCE</scope>
    <source>
        <strain evidence="2">S-191538</strain>
    </source>
</reference>
<accession>A0AA41RV87</accession>
<organism evidence="2 3">
    <name type="scientific">Papaver nudicaule</name>
    <name type="common">Iceland poppy</name>
    <dbReference type="NCBI Taxonomy" id="74823"/>
    <lineage>
        <taxon>Eukaryota</taxon>
        <taxon>Viridiplantae</taxon>
        <taxon>Streptophyta</taxon>
        <taxon>Embryophyta</taxon>
        <taxon>Tracheophyta</taxon>
        <taxon>Spermatophyta</taxon>
        <taxon>Magnoliopsida</taxon>
        <taxon>Ranunculales</taxon>
        <taxon>Papaveraceae</taxon>
        <taxon>Papaveroideae</taxon>
        <taxon>Papaver</taxon>
    </lineage>
</organism>
<name>A0AA41RV87_PAPNU</name>
<dbReference type="Proteomes" id="UP001177140">
    <property type="component" value="Unassembled WGS sequence"/>
</dbReference>
<dbReference type="InterPro" id="IPR018289">
    <property type="entry name" value="MULE_transposase_dom"/>
</dbReference>
<dbReference type="PANTHER" id="PTHR31973">
    <property type="entry name" value="POLYPROTEIN, PUTATIVE-RELATED"/>
    <property type="match status" value="1"/>
</dbReference>
<evidence type="ECO:0000259" key="1">
    <source>
        <dbReference type="Pfam" id="PF10551"/>
    </source>
</evidence>
<dbReference type="PANTHER" id="PTHR31973:SF187">
    <property type="entry name" value="MUTATOR TRANSPOSASE MUDRA PROTEIN"/>
    <property type="match status" value="1"/>
</dbReference>
<protein>
    <recommendedName>
        <fullName evidence="1">MULE transposase domain-containing protein</fullName>
    </recommendedName>
</protein>
<evidence type="ECO:0000313" key="2">
    <source>
        <dbReference type="EMBL" id="MCL7022553.1"/>
    </source>
</evidence>
<dbReference type="EMBL" id="JAJJMA010012317">
    <property type="protein sequence ID" value="MCL7022553.1"/>
    <property type="molecule type" value="Genomic_DNA"/>
</dbReference>
<evidence type="ECO:0000313" key="3">
    <source>
        <dbReference type="Proteomes" id="UP001177140"/>
    </source>
</evidence>
<keyword evidence="3" id="KW-1185">Reference proteome</keyword>
<sequence length="312" mass="36900">MGYVSDHINCKPSAIQSRMQRKYKVKISYRTAWHARHICLEKFFGSFEDSYRWVPELCRQIMETNPGSIATWSKDGVQEQFNGLFVMYKASLDGFLNGKYGGMVLAAMGLDNNNGIFPIAIYICRNECKETWNNFLSILAPYVTLNENPITFISDQQKGLIDGVARQFGHVRHHHRFCFRHLYKNMKSKYPGAYLEELVWRAAKSYNEVDYNYWMDQVEALNPDAKIWLEKHPKEEWTRHKFDHTSNCEHITNNFSESFNNWILKLRPLPICKFVMEYEKLVMETLYKREQLGLTWSLNGLVERAENRLKRH</sequence>
<dbReference type="Pfam" id="PF10551">
    <property type="entry name" value="MULE"/>
    <property type="match status" value="1"/>
</dbReference>
<dbReference type="AlphaFoldDB" id="A0AA41RV87"/>
<gene>
    <name evidence="2" type="ORF">MKW94_006489</name>
</gene>
<comment type="caution">
    <text evidence="2">The sequence shown here is derived from an EMBL/GenBank/DDBJ whole genome shotgun (WGS) entry which is preliminary data.</text>
</comment>
<proteinExistence type="predicted"/>